<sequence>MNPGTVNCKTPFSNSCRPKKSHELREHLLFCVIFTVGGSGLMNAQQMQYVMLVSILPLGL</sequence>
<keyword evidence="1" id="KW-1133">Transmembrane helix</keyword>
<keyword evidence="1" id="KW-0812">Transmembrane</keyword>
<proteinExistence type="predicted"/>
<keyword evidence="1" id="KW-0472">Membrane</keyword>
<accession>A0A0A9F6Z9</accession>
<evidence type="ECO:0000256" key="1">
    <source>
        <dbReference type="SAM" id="Phobius"/>
    </source>
</evidence>
<protein>
    <submittedName>
        <fullName evidence="2">Uncharacterized protein</fullName>
    </submittedName>
</protein>
<dbReference type="AlphaFoldDB" id="A0A0A9F6Z9"/>
<evidence type="ECO:0000313" key="2">
    <source>
        <dbReference type="EMBL" id="JAE08815.1"/>
    </source>
</evidence>
<reference evidence="2" key="2">
    <citation type="journal article" date="2015" name="Data Brief">
        <title>Shoot transcriptome of the giant reed, Arundo donax.</title>
        <authorList>
            <person name="Barrero R.A."/>
            <person name="Guerrero F.D."/>
            <person name="Moolhuijzen P."/>
            <person name="Goolsby J.A."/>
            <person name="Tidwell J."/>
            <person name="Bellgard S.E."/>
            <person name="Bellgard M.I."/>
        </authorList>
    </citation>
    <scope>NUCLEOTIDE SEQUENCE</scope>
    <source>
        <tissue evidence="2">Shoot tissue taken approximately 20 cm above the soil surface</tissue>
    </source>
</reference>
<organism evidence="2">
    <name type="scientific">Arundo donax</name>
    <name type="common">Giant reed</name>
    <name type="synonym">Donax arundinaceus</name>
    <dbReference type="NCBI Taxonomy" id="35708"/>
    <lineage>
        <taxon>Eukaryota</taxon>
        <taxon>Viridiplantae</taxon>
        <taxon>Streptophyta</taxon>
        <taxon>Embryophyta</taxon>
        <taxon>Tracheophyta</taxon>
        <taxon>Spermatophyta</taxon>
        <taxon>Magnoliopsida</taxon>
        <taxon>Liliopsida</taxon>
        <taxon>Poales</taxon>
        <taxon>Poaceae</taxon>
        <taxon>PACMAD clade</taxon>
        <taxon>Arundinoideae</taxon>
        <taxon>Arundineae</taxon>
        <taxon>Arundo</taxon>
    </lineage>
</organism>
<feature type="transmembrane region" description="Helical" evidence="1">
    <location>
        <begin position="27"/>
        <end position="44"/>
    </location>
</feature>
<name>A0A0A9F6Z9_ARUDO</name>
<reference evidence="2" key="1">
    <citation type="submission" date="2014-09" db="EMBL/GenBank/DDBJ databases">
        <authorList>
            <person name="Magalhaes I.L.F."/>
            <person name="Oliveira U."/>
            <person name="Santos F.R."/>
            <person name="Vidigal T.H.D.A."/>
            <person name="Brescovit A.D."/>
            <person name="Santos A.J."/>
        </authorList>
    </citation>
    <scope>NUCLEOTIDE SEQUENCE</scope>
    <source>
        <tissue evidence="2">Shoot tissue taken approximately 20 cm above the soil surface</tissue>
    </source>
</reference>
<dbReference type="EMBL" id="GBRH01189081">
    <property type="protein sequence ID" value="JAE08815.1"/>
    <property type="molecule type" value="Transcribed_RNA"/>
</dbReference>